<evidence type="ECO:0000313" key="1">
    <source>
        <dbReference type="EMBL" id="AXF86400.1"/>
    </source>
</evidence>
<name>A0A345DDG2_9BURK</name>
<sequence>MTDTTQTLGDEAIAPNANPQYATIGDSVIPQLNTVARVVAAGGLSLRKTGGGYYSETEPTEVTVTPHIYQLLVDGDLILIQQ</sequence>
<evidence type="ECO:0000313" key="2">
    <source>
        <dbReference type="Proteomes" id="UP000252182"/>
    </source>
</evidence>
<organism evidence="1 2">
    <name type="scientific">Ephemeroptericola cinctiostellae</name>
    <dbReference type="NCBI Taxonomy" id="2268024"/>
    <lineage>
        <taxon>Bacteria</taxon>
        <taxon>Pseudomonadati</taxon>
        <taxon>Pseudomonadota</taxon>
        <taxon>Betaproteobacteria</taxon>
        <taxon>Burkholderiales</taxon>
        <taxon>Burkholderiaceae</taxon>
        <taxon>Ephemeroptericola</taxon>
    </lineage>
</organism>
<proteinExistence type="predicted"/>
<dbReference type="KEGG" id="hyf:DTO96_102154"/>
<reference evidence="2" key="1">
    <citation type="submission" date="2018-07" db="EMBL/GenBank/DDBJ databases">
        <authorList>
            <person name="Kim H."/>
        </authorList>
    </citation>
    <scope>NUCLEOTIDE SEQUENCE [LARGE SCALE GENOMIC DNA]</scope>
    <source>
        <strain evidence="2">F02</strain>
    </source>
</reference>
<gene>
    <name evidence="1" type="ORF">DTO96_102154</name>
</gene>
<dbReference type="EMBL" id="CP031124">
    <property type="protein sequence ID" value="AXF86400.1"/>
    <property type="molecule type" value="Genomic_DNA"/>
</dbReference>
<protein>
    <submittedName>
        <fullName evidence="1">Uncharacterized protein</fullName>
    </submittedName>
</protein>
<dbReference type="AlphaFoldDB" id="A0A345DDG2"/>
<dbReference type="Proteomes" id="UP000252182">
    <property type="component" value="Chromosome"/>
</dbReference>
<accession>A0A345DDG2</accession>
<keyword evidence="2" id="KW-1185">Reference proteome</keyword>